<keyword evidence="4" id="KW-1185">Reference proteome</keyword>
<dbReference type="InterPro" id="IPR005176">
    <property type="entry name" value="PONY_dom"/>
</dbReference>
<comment type="caution">
    <text evidence="3">The sequence shown here is derived from an EMBL/GenBank/DDBJ whole genome shotgun (WGS) entry which is preliminary data.</text>
</comment>
<dbReference type="PANTHER" id="PTHR12281">
    <property type="entry name" value="RP42 RELATED"/>
    <property type="match status" value="1"/>
</dbReference>
<dbReference type="PROSITE" id="PS51229">
    <property type="entry name" value="DCUN1"/>
    <property type="match status" value="1"/>
</dbReference>
<dbReference type="InterPro" id="IPR014764">
    <property type="entry name" value="DCN-prot"/>
</dbReference>
<sequence length="270" mass="30435">MGFLRASNGKQAGKADASPAVIGQEAFEYFYEQSPLEGAGPGERFLEIAHFESLASAVHLNLEDLSLYLLSFLADESPKMIYKISERRFVAWMATLAGALPRGAAPPTKENNFASLFAAAHAAVIDLNARLRVSDELRLKFYHFLYNWCLQGNTATDRVDIAKELWSCFFSASPLSFSKEEAKLKFTAYVCFPRINQWLDFITMLSEKAKETKQSAPVLDQMGVSRDTWSQLIPFARLESYSEYNDEDSWPVAMDDFVEYVQSLEKAKKA</sequence>
<name>A0A0N1IC74_LEPSE</name>
<dbReference type="AlphaFoldDB" id="A0A0N1IC74"/>
<dbReference type="GO" id="GO:0045116">
    <property type="term" value="P:protein neddylation"/>
    <property type="evidence" value="ECO:0007669"/>
    <property type="project" value="TreeGrafter"/>
</dbReference>
<dbReference type="GO" id="GO:0032182">
    <property type="term" value="F:ubiquitin-like protein binding"/>
    <property type="evidence" value="ECO:0007669"/>
    <property type="project" value="TreeGrafter"/>
</dbReference>
<dbReference type="InterPro" id="IPR042460">
    <property type="entry name" value="DCN1-like_PONY"/>
</dbReference>
<feature type="domain" description="DCUN1" evidence="2">
    <location>
        <begin position="22"/>
        <end position="262"/>
    </location>
</feature>
<dbReference type="EMBL" id="LJSK01000004">
    <property type="protein sequence ID" value="KPI90572.1"/>
    <property type="molecule type" value="Genomic_DNA"/>
</dbReference>
<comment type="function">
    <text evidence="1">Neddylation of cullins play an essential role in the regulation of SCF-type complexes activity.</text>
</comment>
<dbReference type="Gene3D" id="1.10.238.200">
    <property type="entry name" value="Cullin, PONY binding domain"/>
    <property type="match status" value="1"/>
</dbReference>
<proteinExistence type="predicted"/>
<organism evidence="3 4">
    <name type="scientific">Leptomonas seymouri</name>
    <dbReference type="NCBI Taxonomy" id="5684"/>
    <lineage>
        <taxon>Eukaryota</taxon>
        <taxon>Discoba</taxon>
        <taxon>Euglenozoa</taxon>
        <taxon>Kinetoplastea</taxon>
        <taxon>Metakinetoplastina</taxon>
        <taxon>Trypanosomatida</taxon>
        <taxon>Trypanosomatidae</taxon>
        <taxon>Leishmaniinae</taxon>
        <taxon>Leptomonas</taxon>
    </lineage>
</organism>
<dbReference type="VEuPathDB" id="TriTrypDB:Lsey_0004_0600"/>
<dbReference type="Proteomes" id="UP000038009">
    <property type="component" value="Unassembled WGS sequence"/>
</dbReference>
<dbReference type="GO" id="GO:0000151">
    <property type="term" value="C:ubiquitin ligase complex"/>
    <property type="evidence" value="ECO:0007669"/>
    <property type="project" value="TreeGrafter"/>
</dbReference>
<accession>A0A0N1IC74</accession>
<dbReference type="GO" id="GO:0031624">
    <property type="term" value="F:ubiquitin conjugating enzyme binding"/>
    <property type="evidence" value="ECO:0007669"/>
    <property type="project" value="TreeGrafter"/>
</dbReference>
<dbReference type="OrthoDB" id="286637at2759"/>
<evidence type="ECO:0000313" key="3">
    <source>
        <dbReference type="EMBL" id="KPI90572.1"/>
    </source>
</evidence>
<dbReference type="Pfam" id="PF03556">
    <property type="entry name" value="Cullin_binding"/>
    <property type="match status" value="1"/>
</dbReference>
<gene>
    <name evidence="3" type="ORF">ABL78_0332</name>
</gene>
<dbReference type="OMA" id="MYRLAWS"/>
<protein>
    <recommendedName>
        <fullName evidence="1">Defective in cullin neddylation protein</fullName>
    </recommendedName>
</protein>
<dbReference type="GO" id="GO:0097602">
    <property type="term" value="F:cullin family protein binding"/>
    <property type="evidence" value="ECO:0007669"/>
    <property type="project" value="TreeGrafter"/>
</dbReference>
<evidence type="ECO:0000256" key="1">
    <source>
        <dbReference type="RuleBase" id="RU410713"/>
    </source>
</evidence>
<evidence type="ECO:0000259" key="2">
    <source>
        <dbReference type="PROSITE" id="PS51229"/>
    </source>
</evidence>
<dbReference type="PANTHER" id="PTHR12281:SF31">
    <property type="entry name" value="DCN1-LIKE PROTEIN 3"/>
    <property type="match status" value="1"/>
</dbReference>
<evidence type="ECO:0000313" key="4">
    <source>
        <dbReference type="Proteomes" id="UP000038009"/>
    </source>
</evidence>
<reference evidence="3 4" key="1">
    <citation type="journal article" date="2015" name="PLoS Pathog.">
        <title>Leptomonas seymouri: Adaptations to the Dixenous Life Cycle Analyzed by Genome Sequencing, Transcriptome Profiling and Co-infection with Leishmania donovani.</title>
        <authorList>
            <person name="Kraeva N."/>
            <person name="Butenko A."/>
            <person name="Hlavacova J."/>
            <person name="Kostygov A."/>
            <person name="Myskova J."/>
            <person name="Grybchuk D."/>
            <person name="Lestinova T."/>
            <person name="Votypka J."/>
            <person name="Volf P."/>
            <person name="Opperdoes F."/>
            <person name="Flegontov P."/>
            <person name="Lukes J."/>
            <person name="Yurchenko V."/>
        </authorList>
    </citation>
    <scope>NUCLEOTIDE SEQUENCE [LARGE SCALE GENOMIC DNA]</scope>
    <source>
        <strain evidence="3 4">ATCC 30220</strain>
    </source>
</reference>